<reference evidence="1 4" key="2">
    <citation type="submission" date="2020-01" db="EMBL/GenBank/DDBJ databases">
        <authorList>
            <person name="Sanchez-Estrada R."/>
            <person name="Gonzalez-Y-Merchand J.A."/>
            <person name="Rivera-Gutierrez S."/>
        </authorList>
    </citation>
    <scope>NUCLEOTIDE SEQUENCE [LARGE SCALE GENOMIC DNA]</scope>
    <source>
        <strain evidence="1 4">CST 7247</strain>
    </source>
</reference>
<dbReference type="OrthoDB" id="188354at2"/>
<dbReference type="RefSeq" id="WP_019737890.1">
    <property type="nucleotide sequence ID" value="NZ_JAACYR010000044.1"/>
</dbReference>
<keyword evidence="3" id="KW-1185">Reference proteome</keyword>
<evidence type="ECO:0000313" key="1">
    <source>
        <dbReference type="EMBL" id="NDJ90206.1"/>
    </source>
</evidence>
<comment type="caution">
    <text evidence="2">The sequence shown here is derived from an EMBL/GenBank/DDBJ whole genome shotgun (WGS) entry which is preliminary data.</text>
</comment>
<dbReference type="InterPro" id="IPR013494">
    <property type="entry name" value="CHP02678"/>
</dbReference>
<evidence type="ECO:0000313" key="2">
    <source>
        <dbReference type="EMBL" id="OBY30921.1"/>
    </source>
</evidence>
<dbReference type="AlphaFoldDB" id="A0A1B8SDV4"/>
<proteinExistence type="predicted"/>
<dbReference type="EMBL" id="JAACYR010000044">
    <property type="protein sequence ID" value="NDJ90206.1"/>
    <property type="molecule type" value="Genomic_DNA"/>
</dbReference>
<evidence type="ECO:0000313" key="4">
    <source>
        <dbReference type="Proteomes" id="UP000466523"/>
    </source>
</evidence>
<accession>A0A1B8SDV4</accession>
<name>A0A1B8SDV4_9MYCO</name>
<evidence type="ECO:0000313" key="3">
    <source>
        <dbReference type="Proteomes" id="UP000092668"/>
    </source>
</evidence>
<gene>
    <name evidence="2" type="ORF">ACT18_15085</name>
    <name evidence="1" type="ORF">GWR20_13750</name>
</gene>
<dbReference type="Proteomes" id="UP000092668">
    <property type="component" value="Unassembled WGS sequence"/>
</dbReference>
<protein>
    <submittedName>
        <fullName evidence="1">TIGR02678 family protein</fullName>
    </submittedName>
</protein>
<dbReference type="Proteomes" id="UP000466523">
    <property type="component" value="Unassembled WGS sequence"/>
</dbReference>
<dbReference type="EMBL" id="LFOE01000023">
    <property type="protein sequence ID" value="OBY30921.1"/>
    <property type="molecule type" value="Genomic_DNA"/>
</dbReference>
<dbReference type="PATRIC" id="fig|354243.3.peg.3119"/>
<dbReference type="Pfam" id="PF09661">
    <property type="entry name" value="DUF2398"/>
    <property type="match status" value="1"/>
</dbReference>
<reference evidence="2 3" key="1">
    <citation type="submission" date="2015-06" db="EMBL/GenBank/DDBJ databases">
        <title>Genome sequence of Mycobacterium kumamotonense strain Roo.</title>
        <authorList>
            <person name="Greninger A.L."/>
            <person name="Cunningham G."/>
            <person name="Miller S."/>
        </authorList>
    </citation>
    <scope>NUCLEOTIDE SEQUENCE [LARGE SCALE GENOMIC DNA]</scope>
    <source>
        <strain evidence="2 3">Roo</strain>
    </source>
</reference>
<sequence length="385" mass="43049">MTRDTVERQRAFTGLLAHPVLDRWRYPELFALVRNTRHRTVLVDWFKARLDYDLVVTESAARLFRRPIGNGVVAPPRYGAPGRRVLTLAVLGAAVAEDAEDLTTTQELSDRVRVLTRRDDVGLAEYDADRFVDRSQFVKAVGLLVDAGVLRPVDRNDEDRREGWAHHKDAVGGAYEVVRPLLLRLVDPAALAAALGESSDEVDAAALSDATSRHVIMRRLVELPVCLIADLGEAERAYLVNQRHRIVSWCAEMTGWIVEQRAEGLALIASEEADTDLPFPRLRAVDFASLMVLDELRTLADEHGRVSEDQLMVAVAEVRFRYPKAMTKELETDLATRDRAVELLRALDLLRPVHDGGWWLSPASARFRNPSVVSVTARLGDNEAP</sequence>
<organism evidence="2 3">
    <name type="scientific">Mycolicibacter kumamotonensis</name>
    <dbReference type="NCBI Taxonomy" id="354243"/>
    <lineage>
        <taxon>Bacteria</taxon>
        <taxon>Bacillati</taxon>
        <taxon>Actinomycetota</taxon>
        <taxon>Actinomycetes</taxon>
        <taxon>Mycobacteriales</taxon>
        <taxon>Mycobacteriaceae</taxon>
        <taxon>Mycolicibacter</taxon>
    </lineage>
</organism>